<evidence type="ECO:0000313" key="4">
    <source>
        <dbReference type="Proteomes" id="UP000752171"/>
    </source>
</evidence>
<dbReference type="InterPro" id="IPR045219">
    <property type="entry name" value="PKAT"/>
</dbReference>
<dbReference type="EMBL" id="JAICCE010000015">
    <property type="protein sequence ID" value="KAG9267685.1"/>
    <property type="molecule type" value="Genomic_DNA"/>
</dbReference>
<dbReference type="PANTHER" id="PTHR11861">
    <property type="entry name" value="MELANOCYTE PROTEIN PMEL 17-RELATED"/>
    <property type="match status" value="1"/>
</dbReference>
<dbReference type="GO" id="GO:0005886">
    <property type="term" value="C:plasma membrane"/>
    <property type="evidence" value="ECO:0007669"/>
    <property type="project" value="TreeGrafter"/>
</dbReference>
<dbReference type="AlphaFoldDB" id="A0A8T2LCK9"/>
<keyword evidence="1" id="KW-0472">Membrane</keyword>
<sequence length="343" mass="38607">MLEKALCSGQTLPSSAQDLATTSYYHHISHMYCVWITRVCLLFLLAFTLRTFCTPNDLVQSVRHVMGKVTFHQKEGGVTYLRESRELAANLPTMISFQLSDQQRNLRTFKFTYTWDLGNGDVIVGSDPVMQCRYASSGNYKFKLDVGVRINKVVRLTGLYSMDLTVLDAISSIELKGPLSYSVNQSSSLSFLIAGSLPAWLCWRVLPNCRSLSHVSCKMERLYERQFELNYTFKSLGTHCLDLNAQNDISELQASYSVYVQKNPVSLLIFILPCASLIIAAVIFIAVSVCRPQQVLLQSNEREATGYLSFAKTEHQTNKVDNPEEIQSLIISETNNSEALPHT</sequence>
<feature type="transmembrane region" description="Helical" evidence="1">
    <location>
        <begin position="32"/>
        <end position="53"/>
    </location>
</feature>
<gene>
    <name evidence="3" type="ORF">AMEX_G18551</name>
</gene>
<evidence type="ECO:0000313" key="3">
    <source>
        <dbReference type="EMBL" id="KAG9267685.1"/>
    </source>
</evidence>
<dbReference type="CDD" id="cd00146">
    <property type="entry name" value="PKD"/>
    <property type="match status" value="1"/>
</dbReference>
<reference evidence="3 4" key="1">
    <citation type="submission" date="2021-07" db="EMBL/GenBank/DDBJ databases">
        <authorList>
            <person name="Imarazene B."/>
            <person name="Zahm M."/>
            <person name="Klopp C."/>
            <person name="Cabau C."/>
            <person name="Beille S."/>
            <person name="Jouanno E."/>
            <person name="Castinel A."/>
            <person name="Lluch J."/>
            <person name="Gil L."/>
            <person name="Kuchtly C."/>
            <person name="Lopez Roques C."/>
            <person name="Donnadieu C."/>
            <person name="Parrinello H."/>
            <person name="Journot L."/>
            <person name="Du K."/>
            <person name="Schartl M."/>
            <person name="Retaux S."/>
            <person name="Guiguen Y."/>
        </authorList>
    </citation>
    <scope>NUCLEOTIDE SEQUENCE [LARGE SCALE GENOMIC DNA]</scope>
    <source>
        <strain evidence="3">Pach_M1</strain>
        <tissue evidence="3">Testis</tissue>
    </source>
</reference>
<dbReference type="PANTHER" id="PTHR11861:SF10">
    <property type="entry name" value="TRANSMEMBRANE PROTEIN 130"/>
    <property type="match status" value="1"/>
</dbReference>
<evidence type="ECO:0000259" key="2">
    <source>
        <dbReference type="PROSITE" id="PS50093"/>
    </source>
</evidence>
<feature type="transmembrane region" description="Helical" evidence="1">
    <location>
        <begin position="265"/>
        <end position="289"/>
    </location>
</feature>
<name>A0A8T2LCK9_ASTMX</name>
<organism evidence="3 4">
    <name type="scientific">Astyanax mexicanus</name>
    <name type="common">Blind cave fish</name>
    <name type="synonym">Astyanax fasciatus mexicanus</name>
    <dbReference type="NCBI Taxonomy" id="7994"/>
    <lineage>
        <taxon>Eukaryota</taxon>
        <taxon>Metazoa</taxon>
        <taxon>Chordata</taxon>
        <taxon>Craniata</taxon>
        <taxon>Vertebrata</taxon>
        <taxon>Euteleostomi</taxon>
        <taxon>Actinopterygii</taxon>
        <taxon>Neopterygii</taxon>
        <taxon>Teleostei</taxon>
        <taxon>Ostariophysi</taxon>
        <taxon>Characiformes</taxon>
        <taxon>Characoidei</taxon>
        <taxon>Acestrorhamphidae</taxon>
        <taxon>Acestrorhamphinae</taxon>
        <taxon>Astyanax</taxon>
    </lineage>
</organism>
<proteinExistence type="predicted"/>
<feature type="domain" description="PKD" evidence="2">
    <location>
        <begin position="112"/>
        <end position="146"/>
    </location>
</feature>
<dbReference type="PROSITE" id="PS50093">
    <property type="entry name" value="PKD"/>
    <property type="match status" value="1"/>
</dbReference>
<accession>A0A8T2LCK9</accession>
<comment type="caution">
    <text evidence="3">The sequence shown here is derived from an EMBL/GenBank/DDBJ whole genome shotgun (WGS) entry which is preliminary data.</text>
</comment>
<keyword evidence="1" id="KW-0812">Transmembrane</keyword>
<evidence type="ECO:0000256" key="1">
    <source>
        <dbReference type="SAM" id="Phobius"/>
    </source>
</evidence>
<keyword evidence="1" id="KW-1133">Transmembrane helix</keyword>
<dbReference type="Proteomes" id="UP000752171">
    <property type="component" value="Unassembled WGS sequence"/>
</dbReference>
<protein>
    <recommendedName>
        <fullName evidence="2">PKD domain-containing protein</fullName>
    </recommendedName>
</protein>
<dbReference type="InterPro" id="IPR000601">
    <property type="entry name" value="PKD_dom"/>
</dbReference>